<dbReference type="Gene3D" id="3.10.430.100">
    <property type="entry name" value="Ribosomal protein L9, C-terminal domain"/>
    <property type="match status" value="1"/>
</dbReference>
<evidence type="ECO:0000256" key="1">
    <source>
        <dbReference type="ARBA" id="ARBA00010605"/>
    </source>
</evidence>
<organism evidence="9 10">
    <name type="scientific">Candidatus Cardinium hertigii</name>
    <dbReference type="NCBI Taxonomy" id="247481"/>
    <lineage>
        <taxon>Bacteria</taxon>
        <taxon>Pseudomonadati</taxon>
        <taxon>Bacteroidota</taxon>
        <taxon>Cytophagia</taxon>
        <taxon>Cytophagales</taxon>
        <taxon>Amoebophilaceae</taxon>
        <taxon>Candidatus Cardinium</taxon>
    </lineage>
</organism>
<dbReference type="InterPro" id="IPR020070">
    <property type="entry name" value="Ribosomal_bL9_N"/>
</dbReference>
<dbReference type="InterPro" id="IPR000244">
    <property type="entry name" value="Ribosomal_bL9"/>
</dbReference>
<dbReference type="InterPro" id="IPR020069">
    <property type="entry name" value="Ribosomal_bL9_C"/>
</dbReference>
<keyword evidence="4 7" id="KW-0689">Ribosomal protein</keyword>
<evidence type="ECO:0000259" key="8">
    <source>
        <dbReference type="PROSITE" id="PS00651"/>
    </source>
</evidence>
<proteinExistence type="inferred from homology"/>
<dbReference type="InterPro" id="IPR036935">
    <property type="entry name" value="Ribosomal_bL9_N_sf"/>
</dbReference>
<dbReference type="GO" id="GO:0019843">
    <property type="term" value="F:rRNA binding"/>
    <property type="evidence" value="ECO:0007669"/>
    <property type="project" value="UniProtKB-UniRule"/>
</dbReference>
<dbReference type="AlphaFoldDB" id="A0A2Z3LD07"/>
<dbReference type="PANTHER" id="PTHR21368">
    <property type="entry name" value="50S RIBOSOMAL PROTEIN L9"/>
    <property type="match status" value="1"/>
</dbReference>
<dbReference type="Proteomes" id="UP000245872">
    <property type="component" value="Chromosome"/>
</dbReference>
<evidence type="ECO:0000313" key="9">
    <source>
        <dbReference type="EMBL" id="AWN82022.1"/>
    </source>
</evidence>
<sequence length="147" mass="15968">MEIILKSAYKALGKKGDIVTVKPGYGRNYLIPQGIAVVANETNRKVAAEDARQAASRTLKRKTDAQAMAAYLTTIKVVLRAKVGEGGYIFGAITPLQIAQALKEKNVMVDYTNIKLPAAIKQLGSYQATLTLHEMVTYTLHFDVVAA</sequence>
<dbReference type="Pfam" id="PF03948">
    <property type="entry name" value="Ribosomal_L9_C"/>
    <property type="match status" value="1"/>
</dbReference>
<dbReference type="GO" id="GO:1990904">
    <property type="term" value="C:ribonucleoprotein complex"/>
    <property type="evidence" value="ECO:0007669"/>
    <property type="project" value="UniProtKB-KW"/>
</dbReference>
<evidence type="ECO:0000256" key="7">
    <source>
        <dbReference type="HAMAP-Rule" id="MF_00503"/>
    </source>
</evidence>
<evidence type="ECO:0000313" key="10">
    <source>
        <dbReference type="Proteomes" id="UP000245872"/>
    </source>
</evidence>
<dbReference type="Pfam" id="PF01281">
    <property type="entry name" value="Ribosomal_L9_N"/>
    <property type="match status" value="1"/>
</dbReference>
<dbReference type="OrthoDB" id="9788336at2"/>
<dbReference type="GO" id="GO:0006412">
    <property type="term" value="P:translation"/>
    <property type="evidence" value="ECO:0007669"/>
    <property type="project" value="UniProtKB-UniRule"/>
</dbReference>
<dbReference type="InterPro" id="IPR009027">
    <property type="entry name" value="Ribosomal_bL9/RNase_H1_N"/>
</dbReference>
<dbReference type="PROSITE" id="PS00651">
    <property type="entry name" value="RIBOSOMAL_L9"/>
    <property type="match status" value="1"/>
</dbReference>
<dbReference type="Gene3D" id="3.40.5.10">
    <property type="entry name" value="Ribosomal protein L9, N-terminal domain"/>
    <property type="match status" value="1"/>
</dbReference>
<reference evidence="9 10" key="1">
    <citation type="submission" date="2018-05" db="EMBL/GenBank/DDBJ databases">
        <title>Candidatus Cardinium hertigii Genome Assembly.</title>
        <authorList>
            <person name="Showmaker K.C."/>
            <person name="Walden K.O."/>
            <person name="Fields C.J."/>
            <person name="Lambert K.N."/>
            <person name="Hudson M.E."/>
        </authorList>
    </citation>
    <scope>NUCLEOTIDE SEQUENCE [LARGE SCALE GENOMIC DNA]</scope>
    <source>
        <strain evidence="10">cHgTN10</strain>
    </source>
</reference>
<name>A0A2Z3LD07_9BACT</name>
<evidence type="ECO:0000256" key="4">
    <source>
        <dbReference type="ARBA" id="ARBA00022980"/>
    </source>
</evidence>
<dbReference type="GO" id="GO:0003735">
    <property type="term" value="F:structural constituent of ribosome"/>
    <property type="evidence" value="ECO:0007669"/>
    <property type="project" value="InterPro"/>
</dbReference>
<feature type="domain" description="Ribosomal protein L9" evidence="8">
    <location>
        <begin position="13"/>
        <end position="40"/>
    </location>
</feature>
<dbReference type="SUPFAM" id="SSF55658">
    <property type="entry name" value="L9 N-domain-like"/>
    <property type="match status" value="1"/>
</dbReference>
<dbReference type="InterPro" id="IPR036791">
    <property type="entry name" value="Ribosomal_bL9_C_sf"/>
</dbReference>
<dbReference type="SUPFAM" id="SSF55653">
    <property type="entry name" value="Ribosomal protein L9 C-domain"/>
    <property type="match status" value="1"/>
</dbReference>
<evidence type="ECO:0000256" key="3">
    <source>
        <dbReference type="ARBA" id="ARBA00022884"/>
    </source>
</evidence>
<keyword evidence="5 7" id="KW-0687">Ribonucleoprotein</keyword>
<dbReference type="HAMAP" id="MF_00503">
    <property type="entry name" value="Ribosomal_bL9"/>
    <property type="match status" value="1"/>
</dbReference>
<protein>
    <recommendedName>
        <fullName evidence="6 7">Large ribosomal subunit protein bL9</fullName>
    </recommendedName>
</protein>
<accession>A0A2Z3LD07</accession>
<keyword evidence="10" id="KW-1185">Reference proteome</keyword>
<gene>
    <name evidence="7 9" type="primary">rplI</name>
    <name evidence="9" type="ORF">DK880_00711</name>
</gene>
<dbReference type="GO" id="GO:0005840">
    <property type="term" value="C:ribosome"/>
    <property type="evidence" value="ECO:0007669"/>
    <property type="project" value="UniProtKB-KW"/>
</dbReference>
<evidence type="ECO:0000256" key="2">
    <source>
        <dbReference type="ARBA" id="ARBA00022730"/>
    </source>
</evidence>
<dbReference type="NCBIfam" id="TIGR00158">
    <property type="entry name" value="L9"/>
    <property type="match status" value="1"/>
</dbReference>
<dbReference type="InterPro" id="IPR020594">
    <property type="entry name" value="Ribosomal_bL9_bac/chp"/>
</dbReference>
<comment type="function">
    <text evidence="7">Binds to the 23S rRNA.</text>
</comment>
<evidence type="ECO:0000256" key="6">
    <source>
        <dbReference type="ARBA" id="ARBA00035292"/>
    </source>
</evidence>
<dbReference type="KEGG" id="cher:DK880_00711"/>
<evidence type="ECO:0000256" key="5">
    <source>
        <dbReference type="ARBA" id="ARBA00023274"/>
    </source>
</evidence>
<keyword evidence="2 7" id="KW-0699">rRNA-binding</keyword>
<keyword evidence="3 7" id="KW-0694">RNA-binding</keyword>
<dbReference type="EMBL" id="CP029619">
    <property type="protein sequence ID" value="AWN82022.1"/>
    <property type="molecule type" value="Genomic_DNA"/>
</dbReference>
<dbReference type="RefSeq" id="WP_109997420.1">
    <property type="nucleotide sequence ID" value="NZ_CP029619.1"/>
</dbReference>
<comment type="similarity">
    <text evidence="1 7">Belongs to the bacterial ribosomal protein bL9 family.</text>
</comment>